<accession>A0ACC3S7J1</accession>
<name>A0ACC3S7J1_9PEZI</name>
<protein>
    <submittedName>
        <fullName evidence="1">Uncharacterized protein</fullName>
    </submittedName>
</protein>
<proteinExistence type="predicted"/>
<sequence>MNKFNLAAKDRTDPKSVVRNSTAPKVELEWCNDARTGMPLGIPRGAMCVQRFDDSLNSAIHITYRISLRSSSMPEPRDPLLKVLIYLNYNSDDWLKTRVCITSGGRMPGLRPAAAFYSGGPRQSNKGVLTTKGWRSGRETLTH</sequence>
<keyword evidence="2" id="KW-1185">Reference proteome</keyword>
<gene>
    <name evidence="1" type="ORF">M8818_005899</name>
</gene>
<dbReference type="Proteomes" id="UP001320706">
    <property type="component" value="Unassembled WGS sequence"/>
</dbReference>
<comment type="caution">
    <text evidence="1">The sequence shown here is derived from an EMBL/GenBank/DDBJ whole genome shotgun (WGS) entry which is preliminary data.</text>
</comment>
<reference evidence="1" key="1">
    <citation type="submission" date="2024-02" db="EMBL/GenBank/DDBJ databases">
        <title>Metagenome Assembled Genome of Zalaria obscura JY119.</title>
        <authorList>
            <person name="Vighnesh L."/>
            <person name="Jagadeeshwari U."/>
            <person name="Venkata Ramana C."/>
            <person name="Sasikala C."/>
        </authorList>
    </citation>
    <scope>NUCLEOTIDE SEQUENCE</scope>
    <source>
        <strain evidence="1">JY119</strain>
    </source>
</reference>
<evidence type="ECO:0000313" key="2">
    <source>
        <dbReference type="Proteomes" id="UP001320706"/>
    </source>
</evidence>
<evidence type="ECO:0000313" key="1">
    <source>
        <dbReference type="EMBL" id="KAK8201363.1"/>
    </source>
</evidence>
<organism evidence="1 2">
    <name type="scientific">Zalaria obscura</name>
    <dbReference type="NCBI Taxonomy" id="2024903"/>
    <lineage>
        <taxon>Eukaryota</taxon>
        <taxon>Fungi</taxon>
        <taxon>Dikarya</taxon>
        <taxon>Ascomycota</taxon>
        <taxon>Pezizomycotina</taxon>
        <taxon>Dothideomycetes</taxon>
        <taxon>Dothideomycetidae</taxon>
        <taxon>Dothideales</taxon>
        <taxon>Zalariaceae</taxon>
        <taxon>Zalaria</taxon>
    </lineage>
</organism>
<dbReference type="EMBL" id="JAMKPW020000037">
    <property type="protein sequence ID" value="KAK8201363.1"/>
    <property type="molecule type" value="Genomic_DNA"/>
</dbReference>